<dbReference type="Proteomes" id="UP001580430">
    <property type="component" value="Unassembled WGS sequence"/>
</dbReference>
<accession>A0ABV5BX31</accession>
<comment type="caution">
    <text evidence="1">The sequence shown here is derived from an EMBL/GenBank/DDBJ whole genome shotgun (WGS) entry which is preliminary data.</text>
</comment>
<evidence type="ECO:0000313" key="2">
    <source>
        <dbReference type="Proteomes" id="UP001580430"/>
    </source>
</evidence>
<protein>
    <submittedName>
        <fullName evidence="1">Uncharacterized protein</fullName>
    </submittedName>
</protein>
<name>A0ABV5BX31_9BACL</name>
<sequence length="100" mass="11835">MQEELLRTYNVLSRLNDSCQKKVISQEELDEQDSNFDDLRKMVVELRDILSKLESSDMQSIDETVGTLLQLHLKFSDYIWHIDQIHDLVKKLAGNYRDSY</sequence>
<dbReference type="EMBL" id="JBHIRY010000003">
    <property type="protein sequence ID" value="MFB5759849.1"/>
    <property type="molecule type" value="Genomic_DNA"/>
</dbReference>
<keyword evidence="2" id="KW-1185">Reference proteome</keyword>
<gene>
    <name evidence="1" type="ORF">ACE5LO_05530</name>
</gene>
<dbReference type="RefSeq" id="WP_375519024.1">
    <property type="nucleotide sequence ID" value="NZ_JBHIRY010000003.1"/>
</dbReference>
<evidence type="ECO:0000313" key="1">
    <source>
        <dbReference type="EMBL" id="MFB5759849.1"/>
    </source>
</evidence>
<proteinExistence type="predicted"/>
<reference evidence="1 2" key="1">
    <citation type="submission" date="2024-09" db="EMBL/GenBank/DDBJ databases">
        <title>Paenibacillus zeirhizospherea sp. nov., isolated from surface of the maize (Zea mays) roots in a horticulture field, Hungary.</title>
        <authorList>
            <person name="Marton D."/>
            <person name="Farkas M."/>
            <person name="Bedics A."/>
            <person name="Toth E."/>
            <person name="Tancsics A."/>
            <person name="Boka K."/>
            <person name="Marati G."/>
            <person name="Kriszt B."/>
            <person name="Cserhati M."/>
        </authorList>
    </citation>
    <scope>NUCLEOTIDE SEQUENCE [LARGE SCALE GENOMIC DNA]</scope>
    <source>
        <strain evidence="1 2">JCM 18446</strain>
    </source>
</reference>
<organism evidence="1 2">
    <name type="scientific">Paenibacillus medicaginis</name>
    <dbReference type="NCBI Taxonomy" id="1470560"/>
    <lineage>
        <taxon>Bacteria</taxon>
        <taxon>Bacillati</taxon>
        <taxon>Bacillota</taxon>
        <taxon>Bacilli</taxon>
        <taxon>Bacillales</taxon>
        <taxon>Paenibacillaceae</taxon>
        <taxon>Paenibacillus</taxon>
    </lineage>
</organism>